<feature type="region of interest" description="Disordered" evidence="1">
    <location>
        <begin position="1"/>
        <end position="23"/>
    </location>
</feature>
<reference evidence="2" key="1">
    <citation type="submission" date="2020-11" db="EMBL/GenBank/DDBJ databases">
        <title>Chlorella ohadii genome sequencing and assembly.</title>
        <authorList>
            <person name="Murik O."/>
            <person name="Treves H."/>
            <person name="Kedem I."/>
            <person name="Shotland Y."/>
            <person name="Kaplan A."/>
        </authorList>
    </citation>
    <scope>NUCLEOTIDE SEQUENCE</scope>
    <source>
        <strain evidence="2">1</strain>
    </source>
</reference>
<keyword evidence="3" id="KW-1185">Reference proteome</keyword>
<feature type="compositionally biased region" description="Polar residues" evidence="1">
    <location>
        <begin position="1"/>
        <end position="18"/>
    </location>
</feature>
<gene>
    <name evidence="2" type="ORF">COHA_005192</name>
</gene>
<protein>
    <submittedName>
        <fullName evidence="2">Uncharacterized protein</fullName>
    </submittedName>
</protein>
<sequence>MLTVCSQTSRPTAPQPQLLSRRPLAHTPSWRLHAASLFASEPNGPFSFWPRSTDPAKAAPQQPARGKKADKPAAAPAQSSLDTFEPDAPVGAPRFRSALEQVSIYTSEQAYMHRND</sequence>
<comment type="caution">
    <text evidence="2">The sequence shown here is derived from an EMBL/GenBank/DDBJ whole genome shotgun (WGS) entry which is preliminary data.</text>
</comment>
<organism evidence="2 3">
    <name type="scientific">Chlorella ohadii</name>
    <dbReference type="NCBI Taxonomy" id="2649997"/>
    <lineage>
        <taxon>Eukaryota</taxon>
        <taxon>Viridiplantae</taxon>
        <taxon>Chlorophyta</taxon>
        <taxon>core chlorophytes</taxon>
        <taxon>Trebouxiophyceae</taxon>
        <taxon>Chlorellales</taxon>
        <taxon>Chlorellaceae</taxon>
        <taxon>Chlorella clade</taxon>
        <taxon>Chlorella</taxon>
    </lineage>
</organism>
<accession>A0AAD5H4U3</accession>
<evidence type="ECO:0000313" key="2">
    <source>
        <dbReference type="EMBL" id="KAI7840963.1"/>
    </source>
</evidence>
<name>A0AAD5H4U3_9CHLO</name>
<dbReference type="Proteomes" id="UP001205105">
    <property type="component" value="Unassembled WGS sequence"/>
</dbReference>
<proteinExistence type="predicted"/>
<dbReference type="EMBL" id="JADXDR010000068">
    <property type="protein sequence ID" value="KAI7840963.1"/>
    <property type="molecule type" value="Genomic_DNA"/>
</dbReference>
<evidence type="ECO:0000256" key="1">
    <source>
        <dbReference type="SAM" id="MobiDB-lite"/>
    </source>
</evidence>
<evidence type="ECO:0000313" key="3">
    <source>
        <dbReference type="Proteomes" id="UP001205105"/>
    </source>
</evidence>
<feature type="region of interest" description="Disordered" evidence="1">
    <location>
        <begin position="43"/>
        <end position="93"/>
    </location>
</feature>
<dbReference type="AlphaFoldDB" id="A0AAD5H4U3"/>